<evidence type="ECO:0000256" key="3">
    <source>
        <dbReference type="ARBA" id="ARBA00012421"/>
    </source>
</evidence>
<dbReference type="GO" id="GO:0006538">
    <property type="term" value="P:L-glutamate catabolic process"/>
    <property type="evidence" value="ECO:0007669"/>
    <property type="project" value="TreeGrafter"/>
</dbReference>
<evidence type="ECO:0000256" key="1">
    <source>
        <dbReference type="ARBA" id="ARBA00001933"/>
    </source>
</evidence>
<dbReference type="PANTHER" id="PTHR43321:SF3">
    <property type="entry name" value="GLUTAMATE DECARBOXYLASE"/>
    <property type="match status" value="1"/>
</dbReference>
<dbReference type="Proteomes" id="UP000663877">
    <property type="component" value="Unassembled WGS sequence"/>
</dbReference>
<gene>
    <name evidence="9" type="ORF">BJG266_LOCUS5183</name>
    <name evidence="10" type="ORF">QVE165_LOCUS33089</name>
    <name evidence="11" type="ORF">QVE165_LOCUS33307</name>
</gene>
<keyword evidence="12" id="KW-1185">Reference proteome</keyword>
<dbReference type="InterPro" id="IPR015421">
    <property type="entry name" value="PyrdxlP-dep_Trfase_major"/>
</dbReference>
<dbReference type="OrthoDB" id="10026548at2759"/>
<evidence type="ECO:0000313" key="11">
    <source>
        <dbReference type="EMBL" id="CAF1338612.1"/>
    </source>
</evidence>
<proteinExistence type="inferred from homology"/>
<evidence type="ECO:0000313" key="10">
    <source>
        <dbReference type="EMBL" id="CAF1334676.1"/>
    </source>
</evidence>
<organism evidence="10 12">
    <name type="scientific">Adineta steineri</name>
    <dbReference type="NCBI Taxonomy" id="433720"/>
    <lineage>
        <taxon>Eukaryota</taxon>
        <taxon>Metazoa</taxon>
        <taxon>Spiralia</taxon>
        <taxon>Gnathifera</taxon>
        <taxon>Rotifera</taxon>
        <taxon>Eurotatoria</taxon>
        <taxon>Bdelloidea</taxon>
        <taxon>Adinetida</taxon>
        <taxon>Adinetidae</taxon>
        <taxon>Adineta</taxon>
    </lineage>
</organism>
<dbReference type="GO" id="GO:0030170">
    <property type="term" value="F:pyridoxal phosphate binding"/>
    <property type="evidence" value="ECO:0007669"/>
    <property type="project" value="InterPro"/>
</dbReference>
<evidence type="ECO:0000256" key="7">
    <source>
        <dbReference type="PIRSR" id="PIRSR602129-50"/>
    </source>
</evidence>
<evidence type="ECO:0000256" key="6">
    <source>
        <dbReference type="ARBA" id="ARBA00048868"/>
    </source>
</evidence>
<dbReference type="InterPro" id="IPR015424">
    <property type="entry name" value="PyrdxlP-dep_Trfase"/>
</dbReference>
<protein>
    <recommendedName>
        <fullName evidence="3">glutamate decarboxylase</fullName>
        <ecNumber evidence="3">4.1.1.15</ecNumber>
    </recommendedName>
</protein>
<reference evidence="10" key="1">
    <citation type="submission" date="2021-02" db="EMBL/GenBank/DDBJ databases">
        <authorList>
            <person name="Nowell W R."/>
        </authorList>
    </citation>
    <scope>NUCLEOTIDE SEQUENCE</scope>
</reference>
<evidence type="ECO:0000256" key="4">
    <source>
        <dbReference type="ARBA" id="ARBA00022898"/>
    </source>
</evidence>
<dbReference type="InterPro" id="IPR002129">
    <property type="entry name" value="PyrdxlP-dep_de-COase"/>
</dbReference>
<dbReference type="InterPro" id="IPR010107">
    <property type="entry name" value="Glutamate_decarboxylase"/>
</dbReference>
<evidence type="ECO:0000313" key="9">
    <source>
        <dbReference type="EMBL" id="CAF0800661.1"/>
    </source>
</evidence>
<evidence type="ECO:0000256" key="5">
    <source>
        <dbReference type="ARBA" id="ARBA00023239"/>
    </source>
</evidence>
<dbReference type="GO" id="GO:0005829">
    <property type="term" value="C:cytosol"/>
    <property type="evidence" value="ECO:0007669"/>
    <property type="project" value="TreeGrafter"/>
</dbReference>
<dbReference type="EC" id="4.1.1.15" evidence="3"/>
<dbReference type="EMBL" id="CAJNOM010000303">
    <property type="protein sequence ID" value="CAF1338612.1"/>
    <property type="molecule type" value="Genomic_DNA"/>
</dbReference>
<keyword evidence="5 8" id="KW-0456">Lyase</keyword>
<dbReference type="Gene3D" id="3.40.640.10">
    <property type="entry name" value="Type I PLP-dependent aspartate aminotransferase-like (Major domain)"/>
    <property type="match status" value="1"/>
</dbReference>
<dbReference type="SUPFAM" id="SSF53383">
    <property type="entry name" value="PLP-dependent transferases"/>
    <property type="match status" value="1"/>
</dbReference>
<dbReference type="Proteomes" id="UP000663832">
    <property type="component" value="Unassembled WGS sequence"/>
</dbReference>
<evidence type="ECO:0000313" key="12">
    <source>
        <dbReference type="Proteomes" id="UP000663832"/>
    </source>
</evidence>
<sequence length="92" mass="10828">MVAPFVFPEVEWDFRLEQIRSINTSGHKYGLVLPCLGWVIWRRNEDLPEDFIFHVNYLGVDEPTYNLNFSHSAANVIAQYYQFLRLGVDGYE</sequence>
<evidence type="ECO:0000256" key="8">
    <source>
        <dbReference type="RuleBase" id="RU000382"/>
    </source>
</evidence>
<name>A0A815G5A2_9BILA</name>
<accession>A0A815G5A2</accession>
<dbReference type="EMBL" id="CAJNOM010000299">
    <property type="protein sequence ID" value="CAF1334676.1"/>
    <property type="molecule type" value="Genomic_DNA"/>
</dbReference>
<dbReference type="AlphaFoldDB" id="A0A815G5A2"/>
<dbReference type="PANTHER" id="PTHR43321">
    <property type="entry name" value="GLUTAMATE DECARBOXYLASE"/>
    <property type="match status" value="1"/>
</dbReference>
<keyword evidence="4 7" id="KW-0663">Pyridoxal phosphate</keyword>
<comment type="catalytic activity">
    <reaction evidence="6">
        <text>L-glutamate + H(+) = 4-aminobutanoate + CO2</text>
        <dbReference type="Rhea" id="RHEA:17785"/>
        <dbReference type="ChEBI" id="CHEBI:15378"/>
        <dbReference type="ChEBI" id="CHEBI:16526"/>
        <dbReference type="ChEBI" id="CHEBI:29985"/>
        <dbReference type="ChEBI" id="CHEBI:59888"/>
        <dbReference type="EC" id="4.1.1.15"/>
    </reaction>
</comment>
<comment type="caution">
    <text evidence="10">The sequence shown here is derived from an EMBL/GenBank/DDBJ whole genome shotgun (WGS) entry which is preliminary data.</text>
</comment>
<feature type="modified residue" description="N6-(pyridoxal phosphate)lysine" evidence="7">
    <location>
        <position position="28"/>
    </location>
</feature>
<comment type="cofactor">
    <cofactor evidence="1 7 8">
        <name>pyridoxal 5'-phosphate</name>
        <dbReference type="ChEBI" id="CHEBI:597326"/>
    </cofactor>
</comment>
<evidence type="ECO:0000256" key="2">
    <source>
        <dbReference type="ARBA" id="ARBA00009533"/>
    </source>
</evidence>
<dbReference type="EMBL" id="CAJNOI010000013">
    <property type="protein sequence ID" value="CAF0800661.1"/>
    <property type="molecule type" value="Genomic_DNA"/>
</dbReference>
<dbReference type="GO" id="GO:0004351">
    <property type="term" value="F:glutamate decarboxylase activity"/>
    <property type="evidence" value="ECO:0007669"/>
    <property type="project" value="UniProtKB-EC"/>
</dbReference>
<comment type="similarity">
    <text evidence="2 8">Belongs to the group II decarboxylase family.</text>
</comment>
<dbReference type="Pfam" id="PF00282">
    <property type="entry name" value="Pyridoxal_deC"/>
    <property type="match status" value="1"/>
</dbReference>